<dbReference type="InterPro" id="IPR022267">
    <property type="entry name" value="Asp2"/>
</dbReference>
<dbReference type="SUPFAM" id="SSF53474">
    <property type="entry name" value="alpha/beta-Hydrolases"/>
    <property type="match status" value="1"/>
</dbReference>
<proteinExistence type="predicted"/>
<organism evidence="1 2">
    <name type="scientific">Candidatus Pantoea communis</name>
    <dbReference type="NCBI Taxonomy" id="2608354"/>
    <lineage>
        <taxon>Bacteria</taxon>
        <taxon>Pseudomonadati</taxon>
        <taxon>Pseudomonadota</taxon>
        <taxon>Gammaproteobacteria</taxon>
        <taxon>Enterobacterales</taxon>
        <taxon>Erwiniaceae</taxon>
        <taxon>Pantoea</taxon>
    </lineage>
</organism>
<dbReference type="Pfam" id="PF16929">
    <property type="entry name" value="Asp2"/>
    <property type="match status" value="1"/>
</dbReference>
<dbReference type="Proteomes" id="UP001515780">
    <property type="component" value="Unassembled WGS sequence"/>
</dbReference>
<sequence length="406" mass="45982">MIEQIKFINDVEIKFKIKPRKYDTQHLIVIFSGFGSSGEFTYDFENALMDCPASILWIKDDFEGHCTYYTCLGMDFKIEKAINIFIDETLNSLNLMKSQCTVAGFSKGGTAAIYYGVKYNYKNIVSTVPQFYIGSYVKKNWPAVANHMMNGISEEYVNTLNNLLPDTIDDDKELQKNIYLLTSEADDQFKSEVSPNLSKFIKYDNFNYLLSKSILVRAHNQVTVHNLPLLLGVFYSIAQGAVPRFGYCELGGDELRLPENPSAKPLTVLKKIRIDKGRFYPEGLSVLRGISCENHKDLKVKMILSSNDNIIEIDLAKAHMPYLTRALYDGTFVNYDKGWFCSPTHSGFNIDIVASGEYEIELVVTCQGITKKNNLTIDAHMNNKLLAEGEGMKIFAKDGSVFLYKN</sequence>
<dbReference type="RefSeq" id="WP_166932844.1">
    <property type="nucleotide sequence ID" value="NZ_VWXC01000004.1"/>
</dbReference>
<dbReference type="EMBL" id="VWXC01000004">
    <property type="protein sequence ID" value="NIG18552.1"/>
    <property type="molecule type" value="Genomic_DNA"/>
</dbReference>
<reference evidence="1 2" key="1">
    <citation type="journal article" date="2019" name="bioRxiv">
        <title>Bacteria contribute to plant secondary compound degradation in a generalist herbivore system.</title>
        <authorList>
            <person name="Francoeur C.B."/>
            <person name="Khadempour L."/>
            <person name="Moreira-Soto R.D."/>
            <person name="Gotting K."/>
            <person name="Book A.J."/>
            <person name="Pinto-Tomas A.A."/>
            <person name="Keefover-Ring K."/>
            <person name="Currie C.R."/>
        </authorList>
    </citation>
    <scope>NUCLEOTIDE SEQUENCE [LARGE SCALE GENOMIC DNA]</scope>
    <source>
        <strain evidence="1">Al-1710</strain>
    </source>
</reference>
<dbReference type="InterPro" id="IPR029058">
    <property type="entry name" value="AB_hydrolase_fold"/>
</dbReference>
<accession>A0ABX0RMK7</accession>
<dbReference type="Gene3D" id="3.40.50.1820">
    <property type="entry name" value="alpha/beta hydrolase"/>
    <property type="match status" value="1"/>
</dbReference>
<gene>
    <name evidence="1" type="ORF">F3J37_07610</name>
</gene>
<evidence type="ECO:0000313" key="1">
    <source>
        <dbReference type="EMBL" id="NIG18552.1"/>
    </source>
</evidence>
<keyword evidence="1" id="KW-0378">Hydrolase</keyword>
<evidence type="ECO:0000313" key="2">
    <source>
        <dbReference type="Proteomes" id="UP001515780"/>
    </source>
</evidence>
<dbReference type="GO" id="GO:0016787">
    <property type="term" value="F:hydrolase activity"/>
    <property type="evidence" value="ECO:0007669"/>
    <property type="project" value="UniProtKB-KW"/>
</dbReference>
<name>A0ABX0RMK7_9GAMM</name>
<comment type="caution">
    <text evidence="1">The sequence shown here is derived from an EMBL/GenBank/DDBJ whole genome shotgun (WGS) entry which is preliminary data.</text>
</comment>
<protein>
    <submittedName>
        <fullName evidence="1">Alpha/beta hydrolase</fullName>
    </submittedName>
</protein>
<keyword evidence="2" id="KW-1185">Reference proteome</keyword>